<dbReference type="Pfam" id="PF00392">
    <property type="entry name" value="GntR"/>
    <property type="match status" value="1"/>
</dbReference>
<keyword evidence="2" id="KW-0238">DNA-binding</keyword>
<accession>A0A066UN48</accession>
<evidence type="ECO:0000256" key="1">
    <source>
        <dbReference type="ARBA" id="ARBA00023015"/>
    </source>
</evidence>
<dbReference type="NCBIfam" id="NF007292">
    <property type="entry name" value="PRK09764.1"/>
    <property type="match status" value="1"/>
</dbReference>
<dbReference type="PROSITE" id="PS50949">
    <property type="entry name" value="HTH_GNTR"/>
    <property type="match status" value="1"/>
</dbReference>
<gene>
    <name evidence="5" type="ORF">F2P58_09975</name>
    <name evidence="6" type="ORF">VFDL14_20585</name>
</gene>
<evidence type="ECO:0000313" key="5">
    <source>
        <dbReference type="EMBL" id="KAB0289384.1"/>
    </source>
</evidence>
<evidence type="ECO:0000313" key="6">
    <source>
        <dbReference type="EMBL" id="KDN27292.1"/>
    </source>
</evidence>
<dbReference type="SUPFAM" id="SSF64288">
    <property type="entry name" value="Chorismate lyase-like"/>
    <property type="match status" value="1"/>
</dbReference>
<keyword evidence="3" id="KW-0804">Transcription</keyword>
<evidence type="ECO:0000313" key="7">
    <source>
        <dbReference type="Proteomes" id="UP000027219"/>
    </source>
</evidence>
<dbReference type="InterPro" id="IPR050679">
    <property type="entry name" value="Bact_HTH_transcr_reg"/>
</dbReference>
<dbReference type="InterPro" id="IPR036390">
    <property type="entry name" value="WH_DNA-bd_sf"/>
</dbReference>
<evidence type="ECO:0000259" key="4">
    <source>
        <dbReference type="PROSITE" id="PS50949"/>
    </source>
</evidence>
<dbReference type="EMBL" id="VWSE01000004">
    <property type="protein sequence ID" value="KAB0289384.1"/>
    <property type="molecule type" value="Genomic_DNA"/>
</dbReference>
<dbReference type="SMART" id="SM00345">
    <property type="entry name" value="HTH_GNTR"/>
    <property type="match status" value="1"/>
</dbReference>
<reference evidence="5 8" key="2">
    <citation type="submission" date="2019-09" db="EMBL/GenBank/DDBJ databases">
        <title>Whole genome sequence of Vibrio fortis.</title>
        <authorList>
            <person name="Das S.K."/>
        </authorList>
    </citation>
    <scope>NUCLEOTIDE SEQUENCE [LARGE SCALE GENOMIC DNA]</scope>
    <source>
        <strain evidence="5 8">AN60</strain>
    </source>
</reference>
<dbReference type="GO" id="GO:0003677">
    <property type="term" value="F:DNA binding"/>
    <property type="evidence" value="ECO:0007669"/>
    <property type="project" value="UniProtKB-KW"/>
</dbReference>
<feature type="domain" description="HTH gntR-type" evidence="4">
    <location>
        <begin position="4"/>
        <end position="72"/>
    </location>
</feature>
<reference evidence="6 7" key="1">
    <citation type="submission" date="2014-02" db="EMBL/GenBank/DDBJ databases">
        <title>Vibrio fortis Dalian14 Genome Sequencing.</title>
        <authorList>
            <person name="Wang Y."/>
            <person name="Song L."/>
            <person name="Liu G."/>
            <person name="Ding J."/>
        </authorList>
    </citation>
    <scope>NUCLEOTIDE SEQUENCE [LARGE SCALE GENOMIC DNA]</scope>
    <source>
        <strain evidence="6 7">Dalian14</strain>
    </source>
</reference>
<dbReference type="Proteomes" id="UP000326789">
    <property type="component" value="Unassembled WGS sequence"/>
</dbReference>
<dbReference type="Pfam" id="PF07702">
    <property type="entry name" value="UTRA"/>
    <property type="match status" value="1"/>
</dbReference>
<proteinExistence type="predicted"/>
<dbReference type="InterPro" id="IPR036388">
    <property type="entry name" value="WH-like_DNA-bd_sf"/>
</dbReference>
<dbReference type="Gene3D" id="3.40.1410.10">
    <property type="entry name" value="Chorismate lyase-like"/>
    <property type="match status" value="1"/>
</dbReference>
<dbReference type="SUPFAM" id="SSF46785">
    <property type="entry name" value="Winged helix' DNA-binding domain"/>
    <property type="match status" value="1"/>
</dbReference>
<protein>
    <submittedName>
        <fullName evidence="5 6">Transcriptional regulator</fullName>
    </submittedName>
</protein>
<keyword evidence="7" id="KW-1185">Reference proteome</keyword>
<organism evidence="6 7">
    <name type="scientific">Vibrio fortis</name>
    <dbReference type="NCBI Taxonomy" id="212667"/>
    <lineage>
        <taxon>Bacteria</taxon>
        <taxon>Pseudomonadati</taxon>
        <taxon>Pseudomonadota</taxon>
        <taxon>Gammaproteobacteria</taxon>
        <taxon>Vibrionales</taxon>
        <taxon>Vibrionaceae</taxon>
        <taxon>Vibrio</taxon>
    </lineage>
</organism>
<dbReference type="EMBL" id="JFFR01000027">
    <property type="protein sequence ID" value="KDN27292.1"/>
    <property type="molecule type" value="Genomic_DNA"/>
</dbReference>
<keyword evidence="1" id="KW-0805">Transcription regulation</keyword>
<evidence type="ECO:0000256" key="2">
    <source>
        <dbReference type="ARBA" id="ARBA00023125"/>
    </source>
</evidence>
<dbReference type="InterPro" id="IPR000524">
    <property type="entry name" value="Tscrpt_reg_HTH_GntR"/>
</dbReference>
<dbReference type="SMART" id="SM00866">
    <property type="entry name" value="UTRA"/>
    <property type="match status" value="1"/>
</dbReference>
<dbReference type="CDD" id="cd07377">
    <property type="entry name" value="WHTH_GntR"/>
    <property type="match status" value="1"/>
</dbReference>
<evidence type="ECO:0000313" key="8">
    <source>
        <dbReference type="Proteomes" id="UP000326789"/>
    </source>
</evidence>
<dbReference type="PANTHER" id="PTHR44846">
    <property type="entry name" value="MANNOSYL-D-GLYCERATE TRANSPORT/METABOLISM SYSTEM REPRESSOR MNGR-RELATED"/>
    <property type="match status" value="1"/>
</dbReference>
<dbReference type="InterPro" id="IPR028978">
    <property type="entry name" value="Chorismate_lyase_/UTRA_dom_sf"/>
</dbReference>
<dbReference type="GO" id="GO:0003700">
    <property type="term" value="F:DNA-binding transcription factor activity"/>
    <property type="evidence" value="ECO:0007669"/>
    <property type="project" value="InterPro"/>
</dbReference>
<dbReference type="InterPro" id="IPR011663">
    <property type="entry name" value="UTRA"/>
</dbReference>
<dbReference type="Gene3D" id="1.10.10.10">
    <property type="entry name" value="Winged helix-like DNA-binding domain superfamily/Winged helix DNA-binding domain"/>
    <property type="match status" value="1"/>
</dbReference>
<dbReference type="GO" id="GO:0045892">
    <property type="term" value="P:negative regulation of DNA-templated transcription"/>
    <property type="evidence" value="ECO:0007669"/>
    <property type="project" value="TreeGrafter"/>
</dbReference>
<evidence type="ECO:0000256" key="3">
    <source>
        <dbReference type="ARBA" id="ARBA00023163"/>
    </source>
</evidence>
<dbReference type="PANTHER" id="PTHR44846:SF1">
    <property type="entry name" value="MANNOSYL-D-GLYCERATE TRANSPORT_METABOLISM SYSTEM REPRESSOR MNGR-RELATED"/>
    <property type="match status" value="1"/>
</dbReference>
<comment type="caution">
    <text evidence="6">The sequence shown here is derived from an EMBL/GenBank/DDBJ whole genome shotgun (WGS) entry which is preliminary data.</text>
</comment>
<dbReference type="RefSeq" id="WP_032552648.1">
    <property type="nucleotide sequence ID" value="NZ_JATABQ010000067.1"/>
</dbReference>
<dbReference type="STRING" id="212667.VFDL14_20585"/>
<name>A0A066UN48_9VIBR</name>
<dbReference type="OrthoDB" id="6626198at2"/>
<dbReference type="PRINTS" id="PR00035">
    <property type="entry name" value="HTHGNTR"/>
</dbReference>
<dbReference type="Proteomes" id="UP000027219">
    <property type="component" value="Unassembled WGS sequence"/>
</dbReference>
<sequence>MARLPMYRKIADAIRDKIKSGEYKVGEALPTEAQLREVFSVSRVTVRQALKLLIENDELESVQGSGTYVKENKINYDIYQQSSFQEKWAHLDVVTHSDVLAFEIKPCSLAMSEHLDIGEGEMVFYVKRVRHMDNSPITVEETWLPVNLFPDLTYQVMQKSKYDFIEKTKGMVIDRSEQELVPVLPPADVAEQLGIDPAQPIIEKRTRGYLADDTVFEYSRNYFTSNDYRFTLVAKRQRQA</sequence>
<dbReference type="AlphaFoldDB" id="A0A066UN48"/>
<dbReference type="FunFam" id="1.10.10.10:FF:000079">
    <property type="entry name" value="GntR family transcriptional regulator"/>
    <property type="match status" value="1"/>
</dbReference>